<proteinExistence type="predicted"/>
<organism evidence="2 3">
    <name type="scientific">Knufia peltigerae</name>
    <dbReference type="NCBI Taxonomy" id="1002370"/>
    <lineage>
        <taxon>Eukaryota</taxon>
        <taxon>Fungi</taxon>
        <taxon>Dikarya</taxon>
        <taxon>Ascomycota</taxon>
        <taxon>Pezizomycotina</taxon>
        <taxon>Eurotiomycetes</taxon>
        <taxon>Chaetothyriomycetidae</taxon>
        <taxon>Chaetothyriales</taxon>
        <taxon>Trichomeriaceae</taxon>
        <taxon>Knufia</taxon>
    </lineage>
</organism>
<dbReference type="EMBL" id="JAPDRN010000037">
    <property type="protein sequence ID" value="KAJ9634688.1"/>
    <property type="molecule type" value="Genomic_DNA"/>
</dbReference>
<dbReference type="Proteomes" id="UP001172681">
    <property type="component" value="Unassembled WGS sequence"/>
</dbReference>
<gene>
    <name evidence="2" type="ORF">H2204_006137</name>
</gene>
<evidence type="ECO:0000313" key="2">
    <source>
        <dbReference type="EMBL" id="KAJ9634688.1"/>
    </source>
</evidence>
<evidence type="ECO:0000256" key="1">
    <source>
        <dbReference type="SAM" id="MobiDB-lite"/>
    </source>
</evidence>
<reference evidence="2" key="1">
    <citation type="submission" date="2022-10" db="EMBL/GenBank/DDBJ databases">
        <title>Culturing micro-colonial fungi from biological soil crusts in the Mojave desert and describing Neophaeococcomyces mojavensis, and introducing the new genera and species Taxawa tesnikishii.</title>
        <authorList>
            <person name="Kurbessoian T."/>
            <person name="Stajich J.E."/>
        </authorList>
    </citation>
    <scope>NUCLEOTIDE SEQUENCE</scope>
    <source>
        <strain evidence="2">TK_35</strain>
    </source>
</reference>
<dbReference type="AlphaFoldDB" id="A0AA39CZ19"/>
<keyword evidence="3" id="KW-1185">Reference proteome</keyword>
<sequence length="646" mass="71358">MLPSGGGPAVRLVHLRRGAVQTEVRNIYRSSRASLPRRRSVDLNAETKFVPNRRRLTQDALNRDAPIRNAKPWAGQLPKQTAGGKHQGKNGPSIRSSSSRAEQISQQISKAKHEGKHHVPEGGDTAANRSLGMTWLTDSPELLVCNYKCSRSKKLLLTPRIAQKPEDLLRQVMKYCHRNPNYRSIVLLVTPGLAHFMDRDVFLRPLLENVYSKSIPHSGTARMGTVRTSAAIVDALPVPQNKKSKSAGQTSEGIALLFTKDFSQNWRMSGKEHDASETEANHPGTIAFLSEASRTISPPWRSNCTLTLPLANTLFLNGQQHTMVCDQWGVPTDYLETRPLLQSTEKLQHLSVHLHYEPMWFFSGQIPLQALTREREITQFMGNILAKIEVDGVSVPASQELESAVTKFVASNPYHGPVAVYALIRPPNIDDESPSVQRLVDDGVLSLVASALCRGAKLHKVTGGGGGWGEKAGLLSIDAADSLSSVAKATMQFPVLEDDVPGPATPKPNDIIEKGSTVEFFVYIRERPSEDTVGVDEPEETAMQRDRAITWVLGTTSHPEALSRPVDAETELNHPRGVTFLPDYFGMLTCGNAALKVSKSLDMDQNPPLEISTWDTSHKRWRSRIDVPDSRFIFKPRPGSRSAVKR</sequence>
<feature type="region of interest" description="Disordered" evidence="1">
    <location>
        <begin position="54"/>
        <end position="126"/>
    </location>
</feature>
<feature type="compositionally biased region" description="Polar residues" evidence="1">
    <location>
        <begin position="93"/>
        <end position="109"/>
    </location>
</feature>
<accession>A0AA39CZ19</accession>
<name>A0AA39CZ19_9EURO</name>
<evidence type="ECO:0000313" key="3">
    <source>
        <dbReference type="Proteomes" id="UP001172681"/>
    </source>
</evidence>
<protein>
    <submittedName>
        <fullName evidence="2">Uncharacterized protein</fullName>
    </submittedName>
</protein>
<comment type="caution">
    <text evidence="2">The sequence shown here is derived from an EMBL/GenBank/DDBJ whole genome shotgun (WGS) entry which is preliminary data.</text>
</comment>